<proteinExistence type="predicted"/>
<dbReference type="InterPro" id="IPR014756">
    <property type="entry name" value="Ig_E-set"/>
</dbReference>
<dbReference type="PANTHER" id="PTHR34819">
    <property type="entry name" value="LARGE CYSTEINE-RICH PERIPLASMIC PROTEIN OMCB"/>
    <property type="match status" value="1"/>
</dbReference>
<dbReference type="InterPro" id="IPR013783">
    <property type="entry name" value="Ig-like_fold"/>
</dbReference>
<dbReference type="InterPro" id="IPR001434">
    <property type="entry name" value="OmcB-like_DUF11"/>
</dbReference>
<reference evidence="3" key="1">
    <citation type="submission" date="2020-05" db="EMBL/GenBank/DDBJ databases">
        <authorList>
            <person name="Chiriac C."/>
            <person name="Salcher M."/>
            <person name="Ghai R."/>
            <person name="Kavagutti S V."/>
        </authorList>
    </citation>
    <scope>NUCLEOTIDE SEQUENCE</scope>
</reference>
<sequence length="1131" mass="113121">MAKGIKRGIKTSGLKVRHAVALLACAAIGASVLVATPARTDAATPTAIVGRDFAVRYSNNVNGQIAIAANTMVQCPLSTPDPVNNAGCAGARAGTNARNNNSFDMKWVDVDSDPSTFDSTSANLAIPAGGRVLFAGLYWTGIQKKGDLISGSNGYVGTPLNPPDASAIGRVKLMTPNEVDYRTVVASQIDLGPISVGSGYGSFADVTGLVSESGPGTYTVADVQTGTGGNIGAGWSLVVAYADPSEPLRNLSVFDGLKVVSSSNYIDIPLSGFKTPSTGTVRTTMGVVAAEGDAGATGDYLTLNNQLLTDAVHPSNNTENSTIANRGSLVTTKNPNWANQLGYDSSLFTVDGVLPNGATTAIFRAKTTSDTYAPQAVTFATELFSPQVDLQKTATISGDAEPGATIHYEITATNNGVGVATNVELDDPIPAGTTLSAGPTVTNGLGNATLVGGTVTARLGAGANPTSGGTLAPAASATVSFDVVIDGDRPLGDVIENLATLGFVSPDLGLPISTVAAASVTVVYPDPGVTKTLRSSSNNDYTFDLVVTNEGTIPTVGPVTLADTLGINHGSFTIGGPGWTCASGGTQSPCTRSDTLAPGDSYPALTVVAAFAPGLSVENDATVSGGGQPTDAASLALLNDNSSATAGLSPSAELSINKSAVLDIVDVGELAAFRIQIRNNGPSAAVNAVLTDSLPAGLEFVEASTPQGSCTEAPGGGGAEIVTCALGSLEVGDDVLVIVTTRPNASVAGETLINTASVTSDITVVPATDTATVEVRAATDLALDKTASVAVANPDDTLNYTVTATNIGSQSAEELEIVDAVPSAMGASSLVATPSSGGTCTITDNVVSCLWPGATAPTGVRSVAIDATVNSVVSAIDRDALNEAVVSTLTTDLNPSNDSASALVQILPLADLQITASGGGIVAPGGSAVFTFTVVNNGPSSATSPDLVITIPAGLEVSGLPAFCSAAANILSCSLDSMDSGATFAVEIGVFSASAPIGTVLEAEASVESAVDDPIPDNNYDVTPLTTTAPPVIDAVEPPSGPETGGISVTITGDGLTTETTVALGGSPCTPVIFMTSNELICTAGPHEPGVVDVVVTNADGQSATLPSAFTYTKTPDGEPVSPVVNPSFTG</sequence>
<dbReference type="Gene3D" id="2.60.40.10">
    <property type="entry name" value="Immunoglobulins"/>
    <property type="match status" value="2"/>
</dbReference>
<dbReference type="Pfam" id="PF01345">
    <property type="entry name" value="DUF11"/>
    <property type="match status" value="4"/>
</dbReference>
<dbReference type="InterPro" id="IPR051172">
    <property type="entry name" value="Chlamydia_OmcB"/>
</dbReference>
<dbReference type="PANTHER" id="PTHR34819:SF3">
    <property type="entry name" value="CELL SURFACE PROTEIN"/>
    <property type="match status" value="1"/>
</dbReference>
<dbReference type="SUPFAM" id="SSF81296">
    <property type="entry name" value="E set domains"/>
    <property type="match status" value="1"/>
</dbReference>
<feature type="region of interest" description="Disordered" evidence="1">
    <location>
        <begin position="1110"/>
        <end position="1131"/>
    </location>
</feature>
<protein>
    <submittedName>
        <fullName evidence="3">Unannotated protein</fullName>
    </submittedName>
</protein>
<name>A0A6J6HBR8_9ZZZZ</name>
<evidence type="ECO:0000259" key="2">
    <source>
        <dbReference type="SMART" id="SM00429"/>
    </source>
</evidence>
<feature type="domain" description="IPT/TIG" evidence="2">
    <location>
        <begin position="1030"/>
        <end position="1113"/>
    </location>
</feature>
<evidence type="ECO:0000256" key="1">
    <source>
        <dbReference type="SAM" id="MobiDB-lite"/>
    </source>
</evidence>
<dbReference type="SMART" id="SM00429">
    <property type="entry name" value="IPT"/>
    <property type="match status" value="1"/>
</dbReference>
<dbReference type="InterPro" id="IPR047589">
    <property type="entry name" value="DUF11_rpt"/>
</dbReference>
<dbReference type="AlphaFoldDB" id="A0A6J6HBR8"/>
<dbReference type="CDD" id="cd00603">
    <property type="entry name" value="IPT_PCSR"/>
    <property type="match status" value="1"/>
</dbReference>
<dbReference type="Pfam" id="PF01833">
    <property type="entry name" value="TIG"/>
    <property type="match status" value="1"/>
</dbReference>
<gene>
    <name evidence="3" type="ORF">UFOPK1835_00978</name>
</gene>
<evidence type="ECO:0000313" key="3">
    <source>
        <dbReference type="EMBL" id="CAB4609349.1"/>
    </source>
</evidence>
<dbReference type="InterPro" id="IPR002909">
    <property type="entry name" value="IPT_dom"/>
</dbReference>
<accession>A0A6J6HBR8</accession>
<dbReference type="EMBL" id="CAEZUP010000035">
    <property type="protein sequence ID" value="CAB4609349.1"/>
    <property type="molecule type" value="Genomic_DNA"/>
</dbReference>
<dbReference type="NCBIfam" id="TIGR01451">
    <property type="entry name" value="B_ant_repeat"/>
    <property type="match status" value="3"/>
</dbReference>
<organism evidence="3">
    <name type="scientific">freshwater metagenome</name>
    <dbReference type="NCBI Taxonomy" id="449393"/>
    <lineage>
        <taxon>unclassified sequences</taxon>
        <taxon>metagenomes</taxon>
        <taxon>ecological metagenomes</taxon>
    </lineage>
</organism>